<proteinExistence type="predicted"/>
<accession>A0A0R3ULA0</accession>
<name>A0A0R3ULA0_MESCO</name>
<dbReference type="InterPro" id="IPR036259">
    <property type="entry name" value="MFS_trans_sf"/>
</dbReference>
<dbReference type="WBParaSite" id="MCU_006002-RA">
    <property type="protein sequence ID" value="MCU_006002-RA"/>
    <property type="gene ID" value="MCU_006002"/>
</dbReference>
<reference evidence="2 3" key="1">
    <citation type="submission" date="2018-10" db="EMBL/GenBank/DDBJ databases">
        <authorList>
            <consortium name="Pathogen Informatics"/>
        </authorList>
    </citation>
    <scope>NUCLEOTIDE SEQUENCE [LARGE SCALE GENOMIC DNA]</scope>
</reference>
<keyword evidence="1" id="KW-0472">Membrane</keyword>
<dbReference type="OrthoDB" id="410267at2759"/>
<dbReference type="Gene3D" id="1.20.1250.20">
    <property type="entry name" value="MFS general substrate transporter like domains"/>
    <property type="match status" value="1"/>
</dbReference>
<keyword evidence="1" id="KW-1133">Transmembrane helix</keyword>
<evidence type="ECO:0000313" key="2">
    <source>
        <dbReference type="EMBL" id="VDD82439.1"/>
    </source>
</evidence>
<evidence type="ECO:0000256" key="1">
    <source>
        <dbReference type="SAM" id="Phobius"/>
    </source>
</evidence>
<organism evidence="4">
    <name type="scientific">Mesocestoides corti</name>
    <name type="common">Flatworm</name>
    <dbReference type="NCBI Taxonomy" id="53468"/>
    <lineage>
        <taxon>Eukaryota</taxon>
        <taxon>Metazoa</taxon>
        <taxon>Spiralia</taxon>
        <taxon>Lophotrochozoa</taxon>
        <taxon>Platyhelminthes</taxon>
        <taxon>Cestoda</taxon>
        <taxon>Eucestoda</taxon>
        <taxon>Cyclophyllidea</taxon>
        <taxon>Mesocestoididae</taxon>
        <taxon>Mesocestoides</taxon>
    </lineage>
</organism>
<protein>
    <submittedName>
        <fullName evidence="4">MFS domain-containing protein</fullName>
    </submittedName>
</protein>
<sequence>MVKRLSKDCCSAVLAISGAVLMMFCLGHFYTLGNMSPYIMSYLWTRLGDKAASNSLAVWLSAGSLACQGIALPVAGILVNKIGVRPILIFSLLTHR</sequence>
<dbReference type="SUPFAM" id="SSF103473">
    <property type="entry name" value="MFS general substrate transporter"/>
    <property type="match status" value="1"/>
</dbReference>
<keyword evidence="1" id="KW-0812">Transmembrane</keyword>
<dbReference type="AlphaFoldDB" id="A0A0R3ULA0"/>
<evidence type="ECO:0000313" key="4">
    <source>
        <dbReference type="WBParaSite" id="MCU_006002-RA"/>
    </source>
</evidence>
<reference evidence="4" key="2">
    <citation type="submission" date="2019-11" db="UniProtKB">
        <authorList>
            <consortium name="WormBaseParasite"/>
        </authorList>
    </citation>
    <scope>IDENTIFICATION</scope>
</reference>
<evidence type="ECO:0000313" key="3">
    <source>
        <dbReference type="Proteomes" id="UP000267029"/>
    </source>
</evidence>
<feature type="transmembrane region" description="Helical" evidence="1">
    <location>
        <begin position="12"/>
        <end position="32"/>
    </location>
</feature>
<dbReference type="Proteomes" id="UP000267029">
    <property type="component" value="Unassembled WGS sequence"/>
</dbReference>
<dbReference type="EMBL" id="UXSR01005512">
    <property type="protein sequence ID" value="VDD82439.1"/>
    <property type="molecule type" value="Genomic_DNA"/>
</dbReference>
<gene>
    <name evidence="2" type="ORF">MCOS_LOCUS8442</name>
</gene>
<feature type="transmembrane region" description="Helical" evidence="1">
    <location>
        <begin position="56"/>
        <end position="79"/>
    </location>
</feature>
<keyword evidence="3" id="KW-1185">Reference proteome</keyword>